<sequence>MLDYGSSTSLPAQYRIALAISLALLLHTLGLSAIPLLSEPTEHPTPTMTIALIPAGSEAAPRATASPEKKTRVEAPTTNTTMVNSPQVRHRISPSQTPTPAPPAIKAAQAVETAPETAPSPSNTAGTASRSPVAESHRDIAQITEAPEESDAYVISLATRIARELKYGRIPTLRNLTAPVAMEIELHLLSNGALIKADVYRSSGMEAIDGAAYRAALAASPYPEPPGKEGRQQRYRVELLFSPERLEN</sequence>
<dbReference type="RefSeq" id="WP_012138834.1">
    <property type="nucleotide sequence ID" value="NZ_KE007326.1"/>
</dbReference>
<dbReference type="AlphaFoldDB" id="R8AYP9"/>
<comment type="subcellular location">
    <subcellularLocation>
        <location evidence="1">Membrane</location>
        <topology evidence="1">Single-pass membrane protein</topology>
    </subcellularLocation>
</comment>
<dbReference type="GO" id="GO:0016020">
    <property type="term" value="C:membrane"/>
    <property type="evidence" value="ECO:0007669"/>
    <property type="project" value="UniProtKB-SubCell"/>
</dbReference>
<keyword evidence="3" id="KW-1133">Transmembrane helix</keyword>
<keyword evidence="2" id="KW-0812">Transmembrane</keyword>
<evidence type="ECO:0000313" key="7">
    <source>
        <dbReference type="Proteomes" id="UP000016540"/>
    </source>
</evidence>
<dbReference type="EMBL" id="ASAD01000015">
    <property type="protein sequence ID" value="EON91485.1"/>
    <property type="molecule type" value="Genomic_DNA"/>
</dbReference>
<keyword evidence="7" id="KW-1185">Reference proteome</keyword>
<proteinExistence type="predicted"/>
<dbReference type="HOGENOM" id="CLU_1119118_0_0_6"/>
<keyword evidence="4" id="KW-0472">Membrane</keyword>
<gene>
    <name evidence="6" type="ORF">MARLIPOL_13604</name>
</gene>
<accession>R8AYP9</accession>
<reference evidence="6 7" key="1">
    <citation type="journal article" date="2013" name="Genome Announc.">
        <title>Draft Genome Sequence of the Moderately Halophilic Bacterium Marinobacter lipolyticus Strain SM19.</title>
        <authorList>
            <person name="Papke R.T."/>
            <person name="de la Haba R.R."/>
            <person name="Infante-Dominguez C."/>
            <person name="Perez D."/>
            <person name="Sanchez-Porro C."/>
            <person name="Lapierre P."/>
            <person name="Ventosa A."/>
        </authorList>
    </citation>
    <scope>NUCLEOTIDE SEQUENCE [LARGE SCALE GENOMIC DNA]</scope>
    <source>
        <strain evidence="6 7">SM19</strain>
    </source>
</reference>
<evidence type="ECO:0000256" key="1">
    <source>
        <dbReference type="ARBA" id="ARBA00004167"/>
    </source>
</evidence>
<feature type="compositionally biased region" description="Polar residues" evidence="5">
    <location>
        <begin position="119"/>
        <end position="130"/>
    </location>
</feature>
<dbReference type="InterPro" id="IPR006260">
    <property type="entry name" value="TonB/TolA_C"/>
</dbReference>
<dbReference type="Pfam" id="PF13103">
    <property type="entry name" value="TonB_2"/>
    <property type="match status" value="1"/>
</dbReference>
<protein>
    <submittedName>
        <fullName evidence="6">TonB, C-terminal domain-containing protein</fullName>
    </submittedName>
</protein>
<comment type="caution">
    <text evidence="6">The sequence shown here is derived from an EMBL/GenBank/DDBJ whole genome shotgun (WGS) entry which is preliminary data.</text>
</comment>
<evidence type="ECO:0000256" key="5">
    <source>
        <dbReference type="SAM" id="MobiDB-lite"/>
    </source>
</evidence>
<organism evidence="6 7">
    <name type="scientific">Marinobacter lipolyticus SM19</name>
    <dbReference type="NCBI Taxonomy" id="1318628"/>
    <lineage>
        <taxon>Bacteria</taxon>
        <taxon>Pseudomonadati</taxon>
        <taxon>Pseudomonadota</taxon>
        <taxon>Gammaproteobacteria</taxon>
        <taxon>Pseudomonadales</taxon>
        <taxon>Marinobacteraceae</taxon>
        <taxon>Marinobacter</taxon>
    </lineage>
</organism>
<evidence type="ECO:0000313" key="6">
    <source>
        <dbReference type="EMBL" id="EON91485.1"/>
    </source>
</evidence>
<dbReference type="OrthoDB" id="6368008at2"/>
<dbReference type="STRING" id="1318628.MARLIPOL_13604"/>
<dbReference type="Gene3D" id="3.30.1150.10">
    <property type="match status" value="1"/>
</dbReference>
<feature type="region of interest" description="Disordered" evidence="5">
    <location>
        <begin position="83"/>
        <end position="138"/>
    </location>
</feature>
<evidence type="ECO:0000256" key="4">
    <source>
        <dbReference type="ARBA" id="ARBA00023136"/>
    </source>
</evidence>
<evidence type="ECO:0000256" key="3">
    <source>
        <dbReference type="ARBA" id="ARBA00022989"/>
    </source>
</evidence>
<dbReference type="Proteomes" id="UP000016540">
    <property type="component" value="Unassembled WGS sequence"/>
</dbReference>
<dbReference type="NCBIfam" id="TIGR01352">
    <property type="entry name" value="tonB_Cterm"/>
    <property type="match status" value="1"/>
</dbReference>
<dbReference type="PATRIC" id="fig|1318628.3.peg.2718"/>
<dbReference type="SUPFAM" id="SSF74653">
    <property type="entry name" value="TolA/TonB C-terminal domain"/>
    <property type="match status" value="1"/>
</dbReference>
<evidence type="ECO:0000256" key="2">
    <source>
        <dbReference type="ARBA" id="ARBA00022692"/>
    </source>
</evidence>
<name>R8AYP9_9GAMM</name>